<dbReference type="OrthoDB" id="115435at2759"/>
<dbReference type="InterPro" id="IPR021109">
    <property type="entry name" value="Peptidase_aspartic_dom_sf"/>
</dbReference>
<dbReference type="EMBL" id="LBMM01016682">
    <property type="protein sequence ID" value="KMQ84342.1"/>
    <property type="molecule type" value="Genomic_DNA"/>
</dbReference>
<evidence type="ECO:0000313" key="1">
    <source>
        <dbReference type="EMBL" id="KMQ84342.1"/>
    </source>
</evidence>
<dbReference type="PaxDb" id="67767-A0A0J7K1Z5"/>
<dbReference type="Gene3D" id="2.40.70.10">
    <property type="entry name" value="Acid Proteases"/>
    <property type="match status" value="1"/>
</dbReference>
<evidence type="ECO:0000313" key="2">
    <source>
        <dbReference type="Proteomes" id="UP000036403"/>
    </source>
</evidence>
<reference evidence="1 2" key="1">
    <citation type="submission" date="2015-04" db="EMBL/GenBank/DDBJ databases">
        <title>Lasius niger genome sequencing.</title>
        <authorList>
            <person name="Konorov E.A."/>
            <person name="Nikitin M.A."/>
            <person name="Kirill M.V."/>
            <person name="Chang P."/>
        </authorList>
    </citation>
    <scope>NUCLEOTIDE SEQUENCE [LARGE SCALE GENOMIC DNA]</scope>
    <source>
        <tissue evidence="1">Whole</tissue>
    </source>
</reference>
<feature type="non-terminal residue" evidence="1">
    <location>
        <position position="228"/>
    </location>
</feature>
<proteinExistence type="predicted"/>
<name>A0A0J7K1Z5_LASNI</name>
<protein>
    <submittedName>
        <fullName evidence="1">Retrovirus-like pol polyprotein</fullName>
    </submittedName>
</protein>
<gene>
    <name evidence="1" type="ORF">RF55_17928</name>
</gene>
<accession>A0A0J7K1Z5</accession>
<comment type="caution">
    <text evidence="1">The sequence shown here is derived from an EMBL/GenBank/DDBJ whole genome shotgun (WGS) entry which is preliminary data.</text>
</comment>
<organism evidence="1 2">
    <name type="scientific">Lasius niger</name>
    <name type="common">Black garden ant</name>
    <dbReference type="NCBI Taxonomy" id="67767"/>
    <lineage>
        <taxon>Eukaryota</taxon>
        <taxon>Metazoa</taxon>
        <taxon>Ecdysozoa</taxon>
        <taxon>Arthropoda</taxon>
        <taxon>Hexapoda</taxon>
        <taxon>Insecta</taxon>
        <taxon>Pterygota</taxon>
        <taxon>Neoptera</taxon>
        <taxon>Endopterygota</taxon>
        <taxon>Hymenoptera</taxon>
        <taxon>Apocrita</taxon>
        <taxon>Aculeata</taxon>
        <taxon>Formicoidea</taxon>
        <taxon>Formicidae</taxon>
        <taxon>Formicinae</taxon>
        <taxon>Lasius</taxon>
        <taxon>Lasius</taxon>
    </lineage>
</organism>
<dbReference type="Proteomes" id="UP000036403">
    <property type="component" value="Unassembled WGS sequence"/>
</dbReference>
<sequence length="228" mass="24866">MTARIRPSNVVDMDVNEAVDVAAAEAINATEDIIDGDTILEIGGKRAVDCLLHGIDDRSVRLGAKAADCKEPKHVLKYMQSIKQRPRESDKSKGYIDLGSQCTLLRHNKAVGMGIAWSVNNLPVMRGIGNSMIMPVGSATVTIEIGEIVESVEIYIVDDNVIKYDMLVGHSFTEEPGIVIIKTASSLAFKRDFSSKSSLRVRDDIAMQPGELTVIPIYADPGHSKHVY</sequence>
<dbReference type="AlphaFoldDB" id="A0A0J7K1Z5"/>
<keyword evidence="2" id="KW-1185">Reference proteome</keyword>